<dbReference type="VEuPathDB" id="FungiDB:ASPZODRAFT_62193"/>
<keyword evidence="2 6" id="KW-0256">Endoplasmic reticulum</keyword>
<name>A0A1L9SN17_9EURO</name>
<keyword evidence="3 6" id="KW-1133">Transmembrane helix</keyword>
<gene>
    <name evidence="7" type="ORF">ASPZODRAFT_62193</name>
</gene>
<keyword evidence="1 6" id="KW-0812">Transmembrane</keyword>
<proteinExistence type="inferred from homology"/>
<dbReference type="PANTHER" id="PTHR31792">
    <property type="entry name" value="VACUOLAR ATPASE ASSEMBLY INTEGRAL MEMBRANE PROTEIN VMA21"/>
    <property type="match status" value="1"/>
</dbReference>
<dbReference type="Proteomes" id="UP000184188">
    <property type="component" value="Unassembled WGS sequence"/>
</dbReference>
<sequence>MTTRRPQGQTYAVKLAAPAPAQAESDVTPAVPASVIYKLLGFTAAMVFAPIGMYFLTIDSIFGGNTTWAGITAAVTANVVLFAYIIVAWREDQGDRQAEANEREKKAQ</sequence>
<dbReference type="STRING" id="1073090.A0A1L9SN17"/>
<comment type="subcellular location">
    <subcellularLocation>
        <location evidence="6">Endoplasmic reticulum membrane</location>
        <topology evidence="6">Multi-pass membrane protein</topology>
    </subcellularLocation>
    <subcellularLocation>
        <location evidence="6">Endoplasmic reticulum-Golgi intermediate compartment membrane</location>
        <topology evidence="6">Multi-pass membrane protein</topology>
    </subcellularLocation>
    <subcellularLocation>
        <location evidence="6">Cytoplasmic vesicle</location>
        <location evidence="6">COPII-coated vesicle membrane</location>
        <topology evidence="6">Multi-pass membrane protein</topology>
    </subcellularLocation>
</comment>
<organism evidence="7 8">
    <name type="scientific">Penicilliopsis zonata CBS 506.65</name>
    <dbReference type="NCBI Taxonomy" id="1073090"/>
    <lineage>
        <taxon>Eukaryota</taxon>
        <taxon>Fungi</taxon>
        <taxon>Dikarya</taxon>
        <taxon>Ascomycota</taxon>
        <taxon>Pezizomycotina</taxon>
        <taxon>Eurotiomycetes</taxon>
        <taxon>Eurotiomycetidae</taxon>
        <taxon>Eurotiales</taxon>
        <taxon>Aspergillaceae</taxon>
        <taxon>Penicilliopsis</taxon>
    </lineage>
</organism>
<keyword evidence="8" id="KW-1185">Reference proteome</keyword>
<keyword evidence="4 6" id="KW-0472">Membrane</keyword>
<dbReference type="EMBL" id="KV878339">
    <property type="protein sequence ID" value="OJJ48588.1"/>
    <property type="molecule type" value="Genomic_DNA"/>
</dbReference>
<dbReference type="GO" id="GO:0005789">
    <property type="term" value="C:endoplasmic reticulum membrane"/>
    <property type="evidence" value="ECO:0007669"/>
    <property type="project" value="UniProtKB-SubCell"/>
</dbReference>
<comment type="similarity">
    <text evidence="6">Belongs to the VMA21 family.</text>
</comment>
<feature type="transmembrane region" description="Helical" evidence="6">
    <location>
        <begin position="68"/>
        <end position="89"/>
    </location>
</feature>
<dbReference type="GO" id="GO:0012507">
    <property type="term" value="C:ER to Golgi transport vesicle membrane"/>
    <property type="evidence" value="ECO:0007669"/>
    <property type="project" value="UniProtKB-SubCell"/>
</dbReference>
<dbReference type="HAMAP" id="MF_03058">
    <property type="entry name" value="VMA21"/>
    <property type="match status" value="1"/>
</dbReference>
<evidence type="ECO:0000256" key="3">
    <source>
        <dbReference type="ARBA" id="ARBA00022989"/>
    </source>
</evidence>
<evidence type="ECO:0000313" key="7">
    <source>
        <dbReference type="EMBL" id="OJJ48588.1"/>
    </source>
</evidence>
<dbReference type="GO" id="GO:0033116">
    <property type="term" value="C:endoplasmic reticulum-Golgi intermediate compartment membrane"/>
    <property type="evidence" value="ECO:0007669"/>
    <property type="project" value="UniProtKB-SubCell"/>
</dbReference>
<accession>A0A1L9SN17</accession>
<dbReference type="GO" id="GO:0070072">
    <property type="term" value="P:vacuolar proton-transporting V-type ATPase complex assembly"/>
    <property type="evidence" value="ECO:0007669"/>
    <property type="project" value="UniProtKB-UniRule"/>
</dbReference>
<feature type="transmembrane region" description="Helical" evidence="6">
    <location>
        <begin position="35"/>
        <end position="56"/>
    </location>
</feature>
<comment type="caution">
    <text evidence="6">Lacks conserved residue(s) required for the propagation of feature annotation.</text>
</comment>
<dbReference type="Pfam" id="PF09446">
    <property type="entry name" value="VMA21"/>
    <property type="match status" value="1"/>
</dbReference>
<evidence type="ECO:0000256" key="6">
    <source>
        <dbReference type="HAMAP-Rule" id="MF_03058"/>
    </source>
</evidence>
<evidence type="ECO:0000256" key="4">
    <source>
        <dbReference type="ARBA" id="ARBA00023136"/>
    </source>
</evidence>
<evidence type="ECO:0000256" key="2">
    <source>
        <dbReference type="ARBA" id="ARBA00022824"/>
    </source>
</evidence>
<evidence type="ECO:0000256" key="5">
    <source>
        <dbReference type="ARBA" id="ARBA00023329"/>
    </source>
</evidence>
<evidence type="ECO:0000313" key="8">
    <source>
        <dbReference type="Proteomes" id="UP000184188"/>
    </source>
</evidence>
<dbReference type="GeneID" id="34615527"/>
<protein>
    <submittedName>
        <fullName evidence="7">Uncharacterized protein</fullName>
    </submittedName>
</protein>
<dbReference type="OrthoDB" id="160405at2759"/>
<dbReference type="PANTHER" id="PTHR31792:SF3">
    <property type="entry name" value="VACUOLAR ATPASE ASSEMBLY INTEGRAL MEMBRANE PROTEIN VMA21"/>
    <property type="match status" value="1"/>
</dbReference>
<comment type="function">
    <text evidence="6">Required for the assembly of the V0 complex of the vacuolar ATPase (V-ATPase) in the endoplasmic reticulum.</text>
</comment>
<dbReference type="AlphaFoldDB" id="A0A1L9SN17"/>
<dbReference type="InterPro" id="IPR019013">
    <property type="entry name" value="Vma21"/>
</dbReference>
<keyword evidence="5 6" id="KW-0968">Cytoplasmic vesicle</keyword>
<dbReference type="RefSeq" id="XP_022583098.1">
    <property type="nucleotide sequence ID" value="XM_022729063.1"/>
</dbReference>
<reference evidence="8" key="1">
    <citation type="journal article" date="2017" name="Genome Biol.">
        <title>Comparative genomics reveals high biological diversity and specific adaptations in the industrially and medically important fungal genus Aspergillus.</title>
        <authorList>
            <person name="de Vries R.P."/>
            <person name="Riley R."/>
            <person name="Wiebenga A."/>
            <person name="Aguilar-Osorio G."/>
            <person name="Amillis S."/>
            <person name="Uchima C.A."/>
            <person name="Anderluh G."/>
            <person name="Asadollahi M."/>
            <person name="Askin M."/>
            <person name="Barry K."/>
            <person name="Battaglia E."/>
            <person name="Bayram O."/>
            <person name="Benocci T."/>
            <person name="Braus-Stromeyer S.A."/>
            <person name="Caldana C."/>
            <person name="Canovas D."/>
            <person name="Cerqueira G.C."/>
            <person name="Chen F."/>
            <person name="Chen W."/>
            <person name="Choi C."/>
            <person name="Clum A."/>
            <person name="Dos Santos R.A."/>
            <person name="Damasio A.R."/>
            <person name="Diallinas G."/>
            <person name="Emri T."/>
            <person name="Fekete E."/>
            <person name="Flipphi M."/>
            <person name="Freyberg S."/>
            <person name="Gallo A."/>
            <person name="Gournas C."/>
            <person name="Habgood R."/>
            <person name="Hainaut M."/>
            <person name="Harispe M.L."/>
            <person name="Henrissat B."/>
            <person name="Hilden K.S."/>
            <person name="Hope R."/>
            <person name="Hossain A."/>
            <person name="Karabika E."/>
            <person name="Karaffa L."/>
            <person name="Karanyi Z."/>
            <person name="Krasevec N."/>
            <person name="Kuo A."/>
            <person name="Kusch H."/>
            <person name="LaButti K."/>
            <person name="Lagendijk E.L."/>
            <person name="Lapidus A."/>
            <person name="Levasseur A."/>
            <person name="Lindquist E."/>
            <person name="Lipzen A."/>
            <person name="Logrieco A.F."/>
            <person name="MacCabe A."/>
            <person name="Maekelae M.R."/>
            <person name="Malavazi I."/>
            <person name="Melin P."/>
            <person name="Meyer V."/>
            <person name="Mielnichuk N."/>
            <person name="Miskei M."/>
            <person name="Molnar A.P."/>
            <person name="Mule G."/>
            <person name="Ngan C.Y."/>
            <person name="Orejas M."/>
            <person name="Orosz E."/>
            <person name="Ouedraogo J.P."/>
            <person name="Overkamp K.M."/>
            <person name="Park H.-S."/>
            <person name="Perrone G."/>
            <person name="Piumi F."/>
            <person name="Punt P.J."/>
            <person name="Ram A.F."/>
            <person name="Ramon A."/>
            <person name="Rauscher S."/>
            <person name="Record E."/>
            <person name="Riano-Pachon D.M."/>
            <person name="Robert V."/>
            <person name="Roehrig J."/>
            <person name="Ruller R."/>
            <person name="Salamov A."/>
            <person name="Salih N.S."/>
            <person name="Samson R.A."/>
            <person name="Sandor E."/>
            <person name="Sanguinetti M."/>
            <person name="Schuetze T."/>
            <person name="Sepcic K."/>
            <person name="Shelest E."/>
            <person name="Sherlock G."/>
            <person name="Sophianopoulou V."/>
            <person name="Squina F.M."/>
            <person name="Sun H."/>
            <person name="Susca A."/>
            <person name="Todd R.B."/>
            <person name="Tsang A."/>
            <person name="Unkles S.E."/>
            <person name="van de Wiele N."/>
            <person name="van Rossen-Uffink D."/>
            <person name="Oliveira J.V."/>
            <person name="Vesth T.C."/>
            <person name="Visser J."/>
            <person name="Yu J.-H."/>
            <person name="Zhou M."/>
            <person name="Andersen M.R."/>
            <person name="Archer D.B."/>
            <person name="Baker S.E."/>
            <person name="Benoit I."/>
            <person name="Brakhage A.A."/>
            <person name="Braus G.H."/>
            <person name="Fischer R."/>
            <person name="Frisvad J.C."/>
            <person name="Goldman G.H."/>
            <person name="Houbraken J."/>
            <person name="Oakley B."/>
            <person name="Pocsi I."/>
            <person name="Scazzocchio C."/>
            <person name="Seiboth B."/>
            <person name="vanKuyk P.A."/>
            <person name="Wortman J."/>
            <person name="Dyer P.S."/>
            <person name="Grigoriev I.V."/>
        </authorList>
    </citation>
    <scope>NUCLEOTIDE SEQUENCE [LARGE SCALE GENOMIC DNA]</scope>
    <source>
        <strain evidence="8">CBS 506.65</strain>
    </source>
</reference>
<evidence type="ECO:0000256" key="1">
    <source>
        <dbReference type="ARBA" id="ARBA00022692"/>
    </source>
</evidence>